<dbReference type="AlphaFoldDB" id="A0AAN9SAC0"/>
<sequence length="269" mass="29350">MVVRPSDDEVGGSPDAVVVECGRRLEEVKEDEQSLPDKEVIEKASHLISLNVEIMNMFHEEPNLGGAEENDKTVGNNALSLSHSWASSSAKEITKEFESIGRPIPTMQGRSTIGYFNGGHGDELHGVGLNLMALCTLSKELQGNSKLVSDSQQCDKDQKGLFSFDHGLTYKMLRKDWKGQLLMEIPPLNSIGEFHDVPIGQVAKETTLVNNSSQGDHDKVREDPNGNLLISHGSISEGKFIWVTGKSLGASSTVPEEKIVQRLADGVQE</sequence>
<name>A0AAN9SAC0_PSOTE</name>
<evidence type="ECO:0000313" key="1">
    <source>
        <dbReference type="EMBL" id="KAK7392524.1"/>
    </source>
</evidence>
<comment type="caution">
    <text evidence="1">The sequence shown here is derived from an EMBL/GenBank/DDBJ whole genome shotgun (WGS) entry which is preliminary data.</text>
</comment>
<accession>A0AAN9SAC0</accession>
<gene>
    <name evidence="1" type="ORF">VNO78_20966</name>
</gene>
<reference evidence="1 2" key="1">
    <citation type="submission" date="2024-01" db="EMBL/GenBank/DDBJ databases">
        <title>The genomes of 5 underutilized Papilionoideae crops provide insights into root nodulation and disease resistanc.</title>
        <authorList>
            <person name="Jiang F."/>
        </authorList>
    </citation>
    <scope>NUCLEOTIDE SEQUENCE [LARGE SCALE GENOMIC DNA]</scope>
    <source>
        <strain evidence="1">DUOXIRENSHENG_FW03</strain>
        <tissue evidence="1">Leaves</tissue>
    </source>
</reference>
<evidence type="ECO:0000313" key="2">
    <source>
        <dbReference type="Proteomes" id="UP001386955"/>
    </source>
</evidence>
<dbReference type="EMBL" id="JAYMYS010000005">
    <property type="protein sequence ID" value="KAK7392524.1"/>
    <property type="molecule type" value="Genomic_DNA"/>
</dbReference>
<dbReference type="Proteomes" id="UP001386955">
    <property type="component" value="Unassembled WGS sequence"/>
</dbReference>
<proteinExistence type="predicted"/>
<keyword evidence="2" id="KW-1185">Reference proteome</keyword>
<protein>
    <submittedName>
        <fullName evidence="1">Uncharacterized protein</fullName>
    </submittedName>
</protein>
<organism evidence="1 2">
    <name type="scientific">Psophocarpus tetragonolobus</name>
    <name type="common">Winged bean</name>
    <name type="synonym">Dolichos tetragonolobus</name>
    <dbReference type="NCBI Taxonomy" id="3891"/>
    <lineage>
        <taxon>Eukaryota</taxon>
        <taxon>Viridiplantae</taxon>
        <taxon>Streptophyta</taxon>
        <taxon>Embryophyta</taxon>
        <taxon>Tracheophyta</taxon>
        <taxon>Spermatophyta</taxon>
        <taxon>Magnoliopsida</taxon>
        <taxon>eudicotyledons</taxon>
        <taxon>Gunneridae</taxon>
        <taxon>Pentapetalae</taxon>
        <taxon>rosids</taxon>
        <taxon>fabids</taxon>
        <taxon>Fabales</taxon>
        <taxon>Fabaceae</taxon>
        <taxon>Papilionoideae</taxon>
        <taxon>50 kb inversion clade</taxon>
        <taxon>NPAAA clade</taxon>
        <taxon>indigoferoid/millettioid clade</taxon>
        <taxon>Phaseoleae</taxon>
        <taxon>Psophocarpus</taxon>
    </lineage>
</organism>